<evidence type="ECO:0000256" key="14">
    <source>
        <dbReference type="SAM" id="SignalP"/>
    </source>
</evidence>
<keyword evidence="11" id="KW-0961">Cell wall biogenesis/degradation</keyword>
<evidence type="ECO:0000256" key="8">
    <source>
        <dbReference type="ARBA" id="ARBA00022801"/>
    </source>
</evidence>
<dbReference type="PANTHER" id="PTHR21581">
    <property type="entry name" value="D-ALANYL-D-ALANINE CARBOXYPEPTIDASE"/>
    <property type="match status" value="1"/>
</dbReference>
<name>A0ABV7H2N5_9BURK</name>
<keyword evidence="6" id="KW-0645">Protease</keyword>
<proteinExistence type="inferred from homology"/>
<keyword evidence="5 16" id="KW-0121">Carboxypeptidase</keyword>
<feature type="signal peptide" evidence="14">
    <location>
        <begin position="1"/>
        <end position="33"/>
    </location>
</feature>
<evidence type="ECO:0000256" key="6">
    <source>
        <dbReference type="ARBA" id="ARBA00022670"/>
    </source>
</evidence>
<dbReference type="SMART" id="SM00936">
    <property type="entry name" value="PBP5_C"/>
    <property type="match status" value="1"/>
</dbReference>
<evidence type="ECO:0000313" key="16">
    <source>
        <dbReference type="EMBL" id="MFC3148174.1"/>
    </source>
</evidence>
<sequence>MQFSIVRAAVRRLAAPLLAALLAPLSATVLAQAAPAAPATALALQVAPPVIAARSFVLLDIQSGQVLTASNPDQPVEPASLTKIMTAYVVFKALAEKRITLDQRVNLSQSAWERAGKGRNEQSNMWIDLRVPVTVEEMLHGMIIVSANDASYMLAELVGGSEAGFADLMNKEAARLGLKGTRFTNAAGITEPGHITTAADMARLAQALIRDFPEQYAKYYSQRNYTYNKITQENRNRLLWLDPTVDGMKTGYTAAAGYCLVSSARRPGAHGSTRRLISVVMGTASMDARAQESVKLLNWGFQNFENVRVAQANTPLITPEIWKGKAATAKLGFMQDAWISVPRGMGDKLKSEVTRPQPLVAPVQAGQTIGSLRVSADGRIVAEKPVQVLETVEQAGIIGRAWDSVRLMFK</sequence>
<evidence type="ECO:0000256" key="11">
    <source>
        <dbReference type="ARBA" id="ARBA00023316"/>
    </source>
</evidence>
<accession>A0ABV7H2N5</accession>
<evidence type="ECO:0000256" key="13">
    <source>
        <dbReference type="RuleBase" id="RU004016"/>
    </source>
</evidence>
<dbReference type="PANTHER" id="PTHR21581:SF6">
    <property type="entry name" value="TRAFFICKING PROTEIN PARTICLE COMPLEX SUBUNIT 12"/>
    <property type="match status" value="1"/>
</dbReference>
<keyword evidence="10" id="KW-0573">Peptidoglycan synthesis</keyword>
<evidence type="ECO:0000256" key="4">
    <source>
        <dbReference type="ARBA" id="ARBA00012448"/>
    </source>
</evidence>
<dbReference type="SUPFAM" id="SSF69189">
    <property type="entry name" value="Penicillin-binding protein associated domain"/>
    <property type="match status" value="1"/>
</dbReference>
<dbReference type="Pfam" id="PF00768">
    <property type="entry name" value="Peptidase_S11"/>
    <property type="match status" value="1"/>
</dbReference>
<dbReference type="InterPro" id="IPR015956">
    <property type="entry name" value="Peniciliin-bd_prot_C_sf"/>
</dbReference>
<evidence type="ECO:0000256" key="9">
    <source>
        <dbReference type="ARBA" id="ARBA00022960"/>
    </source>
</evidence>
<evidence type="ECO:0000259" key="15">
    <source>
        <dbReference type="SMART" id="SM00936"/>
    </source>
</evidence>
<dbReference type="Proteomes" id="UP001595556">
    <property type="component" value="Unassembled WGS sequence"/>
</dbReference>
<keyword evidence="8 16" id="KW-0378">Hydrolase</keyword>
<dbReference type="Gene3D" id="3.40.710.10">
    <property type="entry name" value="DD-peptidase/beta-lactamase superfamily"/>
    <property type="match status" value="1"/>
</dbReference>
<evidence type="ECO:0000256" key="1">
    <source>
        <dbReference type="ARBA" id="ARBA00003217"/>
    </source>
</evidence>
<keyword evidence="7 14" id="KW-0732">Signal</keyword>
<comment type="function">
    <text evidence="1">Removes C-terminal D-alanyl residues from sugar-peptide cell wall precursors.</text>
</comment>
<reference evidence="17" key="1">
    <citation type="journal article" date="2019" name="Int. J. Syst. Evol. Microbiol.">
        <title>The Global Catalogue of Microorganisms (GCM) 10K type strain sequencing project: providing services to taxonomists for standard genome sequencing and annotation.</title>
        <authorList>
            <consortium name="The Broad Institute Genomics Platform"/>
            <consortium name="The Broad Institute Genome Sequencing Center for Infectious Disease"/>
            <person name="Wu L."/>
            <person name="Ma J."/>
        </authorList>
    </citation>
    <scope>NUCLEOTIDE SEQUENCE [LARGE SCALE GENOMIC DNA]</scope>
    <source>
        <strain evidence="17">KCTC 52168</strain>
    </source>
</reference>
<dbReference type="EMBL" id="JBHRTI010000004">
    <property type="protein sequence ID" value="MFC3148174.1"/>
    <property type="molecule type" value="Genomic_DNA"/>
</dbReference>
<feature type="domain" description="Peptidase S11 D-Ala-D-Ala carboxypeptidase A C-terminal" evidence="15">
    <location>
        <begin position="304"/>
        <end position="394"/>
    </location>
</feature>
<organism evidence="16 17">
    <name type="scientific">Piscinibacterium candidicorallinum</name>
    <dbReference type="NCBI Taxonomy" id="1793872"/>
    <lineage>
        <taxon>Bacteria</taxon>
        <taxon>Pseudomonadati</taxon>
        <taxon>Pseudomonadota</taxon>
        <taxon>Betaproteobacteria</taxon>
        <taxon>Burkholderiales</taxon>
        <taxon>Piscinibacterium</taxon>
    </lineage>
</organism>
<protein>
    <recommendedName>
        <fullName evidence="4">serine-type D-Ala-D-Ala carboxypeptidase</fullName>
        <ecNumber evidence="4">3.4.16.4</ecNumber>
    </recommendedName>
</protein>
<dbReference type="Gene3D" id="2.60.410.10">
    <property type="entry name" value="D-Ala-D-Ala carboxypeptidase, C-terminal domain"/>
    <property type="match status" value="1"/>
</dbReference>
<dbReference type="PRINTS" id="PR00725">
    <property type="entry name" value="DADACBPTASE1"/>
</dbReference>
<evidence type="ECO:0000256" key="2">
    <source>
        <dbReference type="ARBA" id="ARBA00004752"/>
    </source>
</evidence>
<dbReference type="EC" id="3.4.16.4" evidence="4"/>
<dbReference type="InterPro" id="IPR018044">
    <property type="entry name" value="Peptidase_S11"/>
</dbReference>
<dbReference type="GO" id="GO:0004180">
    <property type="term" value="F:carboxypeptidase activity"/>
    <property type="evidence" value="ECO:0007669"/>
    <property type="project" value="UniProtKB-KW"/>
</dbReference>
<dbReference type="InterPro" id="IPR001967">
    <property type="entry name" value="Peptidase_S11_N"/>
</dbReference>
<evidence type="ECO:0000256" key="5">
    <source>
        <dbReference type="ARBA" id="ARBA00022645"/>
    </source>
</evidence>
<evidence type="ECO:0000256" key="7">
    <source>
        <dbReference type="ARBA" id="ARBA00022729"/>
    </source>
</evidence>
<feature type="chain" id="PRO_5047263520" description="serine-type D-Ala-D-Ala carboxypeptidase" evidence="14">
    <location>
        <begin position="34"/>
        <end position="410"/>
    </location>
</feature>
<dbReference type="Pfam" id="PF07943">
    <property type="entry name" value="PBP5_C"/>
    <property type="match status" value="1"/>
</dbReference>
<keyword evidence="9" id="KW-0133">Cell shape</keyword>
<comment type="similarity">
    <text evidence="3 13">Belongs to the peptidase S11 family.</text>
</comment>
<evidence type="ECO:0000256" key="10">
    <source>
        <dbReference type="ARBA" id="ARBA00022984"/>
    </source>
</evidence>
<keyword evidence="17" id="KW-1185">Reference proteome</keyword>
<comment type="pathway">
    <text evidence="2">Cell wall biogenesis; peptidoglycan biosynthesis.</text>
</comment>
<gene>
    <name evidence="16" type="ORF">ACFOEN_11020</name>
</gene>
<dbReference type="RefSeq" id="WP_377303865.1">
    <property type="nucleotide sequence ID" value="NZ_CP180191.1"/>
</dbReference>
<comment type="catalytic activity">
    <reaction evidence="12">
        <text>Preferential cleavage: (Ac)2-L-Lys-D-Ala-|-D-Ala. Also transpeptidation of peptidyl-alanyl moieties that are N-acyl substituents of D-alanine.</text>
        <dbReference type="EC" id="3.4.16.4"/>
    </reaction>
</comment>
<dbReference type="InterPro" id="IPR012907">
    <property type="entry name" value="Peptidase_S11_C"/>
</dbReference>
<comment type="caution">
    <text evidence="16">The sequence shown here is derived from an EMBL/GenBank/DDBJ whole genome shotgun (WGS) entry which is preliminary data.</text>
</comment>
<evidence type="ECO:0000256" key="3">
    <source>
        <dbReference type="ARBA" id="ARBA00007164"/>
    </source>
</evidence>
<evidence type="ECO:0000256" key="12">
    <source>
        <dbReference type="ARBA" id="ARBA00034000"/>
    </source>
</evidence>
<dbReference type="InterPro" id="IPR037167">
    <property type="entry name" value="Peptidase_S11_C_sf"/>
</dbReference>
<dbReference type="SUPFAM" id="SSF56601">
    <property type="entry name" value="beta-lactamase/transpeptidase-like"/>
    <property type="match status" value="1"/>
</dbReference>
<evidence type="ECO:0000313" key="17">
    <source>
        <dbReference type="Proteomes" id="UP001595556"/>
    </source>
</evidence>
<dbReference type="InterPro" id="IPR012338">
    <property type="entry name" value="Beta-lactam/transpept-like"/>
</dbReference>